<keyword evidence="1" id="KW-1133">Transmembrane helix</keyword>
<sequence>MPKNLLYLKLLFPTKYKITFITVFSLDFIGLLLGLFIRDFSFFIIVCASLLFKVIIHLASSRTVLKQLMNKQIERYNKDVIYFDLYFDEDKLYAKVDSSPNEDPIKYKDLKKINETNDIVFFLSNAGFKTYFEKKNASNKDIERLHAFFDKQNIPWRKSIL</sequence>
<evidence type="ECO:0000256" key="1">
    <source>
        <dbReference type="SAM" id="Phobius"/>
    </source>
</evidence>
<evidence type="ECO:0000313" key="2">
    <source>
        <dbReference type="EMBL" id="MBC6010875.1"/>
    </source>
</evidence>
<organism evidence="2 3">
    <name type="scientific">Catenibacterium faecis</name>
    <dbReference type="NCBI Taxonomy" id="2764323"/>
    <lineage>
        <taxon>Bacteria</taxon>
        <taxon>Bacillati</taxon>
        <taxon>Bacillota</taxon>
        <taxon>Erysipelotrichia</taxon>
        <taxon>Erysipelotrichales</taxon>
        <taxon>Coprobacillaceae</taxon>
        <taxon>Catenibacterium</taxon>
    </lineage>
</organism>
<accession>A0ABR7KDS6</accession>
<keyword evidence="1" id="KW-0472">Membrane</keyword>
<dbReference type="RefSeq" id="WP_187012956.1">
    <property type="nucleotide sequence ID" value="NZ_JACRWG010000071.1"/>
</dbReference>
<protein>
    <recommendedName>
        <fullName evidence="4">YcxB-like protein domain-containing protein</fullName>
    </recommendedName>
</protein>
<keyword evidence="1" id="KW-0812">Transmembrane</keyword>
<name>A0ABR7KDS6_9FIRM</name>
<dbReference type="EMBL" id="JACRWG010000071">
    <property type="protein sequence ID" value="MBC6010875.1"/>
    <property type="molecule type" value="Genomic_DNA"/>
</dbReference>
<reference evidence="2 3" key="1">
    <citation type="submission" date="2020-08" db="EMBL/GenBank/DDBJ databases">
        <authorList>
            <person name="Liu C."/>
            <person name="Sun Q."/>
        </authorList>
    </citation>
    <scope>NUCLEOTIDE SEQUENCE [LARGE SCALE GENOMIC DNA]</scope>
    <source>
        <strain evidence="2 3">NSJ-22</strain>
    </source>
</reference>
<proteinExistence type="predicted"/>
<dbReference type="Proteomes" id="UP000603474">
    <property type="component" value="Unassembled WGS sequence"/>
</dbReference>
<evidence type="ECO:0008006" key="4">
    <source>
        <dbReference type="Google" id="ProtNLM"/>
    </source>
</evidence>
<comment type="caution">
    <text evidence="2">The sequence shown here is derived from an EMBL/GenBank/DDBJ whole genome shotgun (WGS) entry which is preliminary data.</text>
</comment>
<evidence type="ECO:0000313" key="3">
    <source>
        <dbReference type="Proteomes" id="UP000603474"/>
    </source>
</evidence>
<feature type="transmembrane region" description="Helical" evidence="1">
    <location>
        <begin position="43"/>
        <end position="65"/>
    </location>
</feature>
<feature type="transmembrane region" description="Helical" evidence="1">
    <location>
        <begin position="20"/>
        <end position="37"/>
    </location>
</feature>
<gene>
    <name evidence="2" type="ORF">H8909_11675</name>
</gene>
<keyword evidence="3" id="KW-1185">Reference proteome</keyword>